<dbReference type="PROSITE" id="PS51257">
    <property type="entry name" value="PROKAR_LIPOPROTEIN"/>
    <property type="match status" value="1"/>
</dbReference>
<accession>A0ABD5SS31</accession>
<reference evidence="2 3" key="1">
    <citation type="journal article" date="2019" name="Int. J. Syst. Evol. Microbiol.">
        <title>The Global Catalogue of Microorganisms (GCM) 10K type strain sequencing project: providing services to taxonomists for standard genome sequencing and annotation.</title>
        <authorList>
            <consortium name="The Broad Institute Genomics Platform"/>
            <consortium name="The Broad Institute Genome Sequencing Center for Infectious Disease"/>
            <person name="Wu L."/>
            <person name="Ma J."/>
        </authorList>
    </citation>
    <scope>NUCLEOTIDE SEQUENCE [LARGE SCALE GENOMIC DNA]</scope>
    <source>
        <strain evidence="2 3">LMG 29247</strain>
    </source>
</reference>
<protein>
    <recommendedName>
        <fullName evidence="4">CARDB domain-containing protein</fullName>
    </recommendedName>
</protein>
<keyword evidence="3" id="KW-1185">Reference proteome</keyword>
<comment type="caution">
    <text evidence="2">The sequence shown here is derived from an EMBL/GenBank/DDBJ whole genome shotgun (WGS) entry which is preliminary data.</text>
</comment>
<proteinExistence type="predicted"/>
<name>A0ABD5SS31_9EURY</name>
<dbReference type="Proteomes" id="UP001596383">
    <property type="component" value="Unassembled WGS sequence"/>
</dbReference>
<organism evidence="2 3">
    <name type="scientific">Natrinema soli</name>
    <dbReference type="NCBI Taxonomy" id="1930624"/>
    <lineage>
        <taxon>Archaea</taxon>
        <taxon>Methanobacteriati</taxon>
        <taxon>Methanobacteriota</taxon>
        <taxon>Stenosarchaea group</taxon>
        <taxon>Halobacteria</taxon>
        <taxon>Halobacteriales</taxon>
        <taxon>Natrialbaceae</taxon>
        <taxon>Natrinema</taxon>
    </lineage>
</organism>
<dbReference type="InterPro" id="IPR013783">
    <property type="entry name" value="Ig-like_fold"/>
</dbReference>
<evidence type="ECO:0000256" key="1">
    <source>
        <dbReference type="SAM" id="MobiDB-lite"/>
    </source>
</evidence>
<evidence type="ECO:0000313" key="2">
    <source>
        <dbReference type="EMBL" id="MFC6767884.1"/>
    </source>
</evidence>
<dbReference type="Gene3D" id="2.60.40.10">
    <property type="entry name" value="Immunoglobulins"/>
    <property type="match status" value="1"/>
</dbReference>
<feature type="region of interest" description="Disordered" evidence="1">
    <location>
        <begin position="21"/>
        <end position="103"/>
    </location>
</feature>
<gene>
    <name evidence="2" type="ORF">ACFQE6_23670</name>
</gene>
<evidence type="ECO:0000313" key="3">
    <source>
        <dbReference type="Proteomes" id="UP001596383"/>
    </source>
</evidence>
<feature type="compositionally biased region" description="Acidic residues" evidence="1">
    <location>
        <begin position="62"/>
        <end position="92"/>
    </location>
</feature>
<sequence>MDRRTLLVSAGLGVGLAGCLNVNGNETDGGNGTNDGSDRLDSGTDSETNGTEGGTNGSADDSGAENDSSDGETDTGDENSDDDSDTETDDSNGETKRSVTFDSCSRATVSGTFEAGDVAYASTGFYADDGLFGDTILEDGITFGEDVAAPFSGTVVFEIADGSNVRAGADEITVEVPDYGSTGTVLSSLTTRKSDYQRVSATHENPRASECLSEIEPDGGNDSSGDDSDSGDATFAIGPLETNAPIDSGEFLEVSVTVENTGGAAGRQELELRVGNSAELVERQSVSLDAGERTVLSTGYETPVIANDHEFPVRVESADDAATRSVLVYGRG</sequence>
<dbReference type="RefSeq" id="WP_273740734.1">
    <property type="nucleotide sequence ID" value="NZ_JAQIVI010000446.1"/>
</dbReference>
<evidence type="ECO:0008006" key="4">
    <source>
        <dbReference type="Google" id="ProtNLM"/>
    </source>
</evidence>
<dbReference type="AlphaFoldDB" id="A0ABD5SS31"/>
<feature type="compositionally biased region" description="Acidic residues" evidence="1">
    <location>
        <begin position="213"/>
        <end position="230"/>
    </location>
</feature>
<feature type="region of interest" description="Disordered" evidence="1">
    <location>
        <begin position="197"/>
        <end position="244"/>
    </location>
</feature>
<dbReference type="EMBL" id="JBHSWV010000446">
    <property type="protein sequence ID" value="MFC6767884.1"/>
    <property type="molecule type" value="Genomic_DNA"/>
</dbReference>